<protein>
    <submittedName>
        <fullName evidence="1">Uncharacterized protein</fullName>
    </submittedName>
</protein>
<dbReference type="Proteomes" id="UP000027222">
    <property type="component" value="Unassembled WGS sequence"/>
</dbReference>
<evidence type="ECO:0000313" key="2">
    <source>
        <dbReference type="Proteomes" id="UP000027222"/>
    </source>
</evidence>
<dbReference type="HOGENOM" id="CLU_2386326_0_0_1"/>
<organism evidence="1 2">
    <name type="scientific">Galerina marginata (strain CBS 339.88)</name>
    <dbReference type="NCBI Taxonomy" id="685588"/>
    <lineage>
        <taxon>Eukaryota</taxon>
        <taxon>Fungi</taxon>
        <taxon>Dikarya</taxon>
        <taxon>Basidiomycota</taxon>
        <taxon>Agaricomycotina</taxon>
        <taxon>Agaricomycetes</taxon>
        <taxon>Agaricomycetidae</taxon>
        <taxon>Agaricales</taxon>
        <taxon>Agaricineae</taxon>
        <taxon>Strophariaceae</taxon>
        <taxon>Galerina</taxon>
    </lineage>
</organism>
<proteinExistence type="predicted"/>
<accession>A0A067T5M6</accession>
<dbReference type="AlphaFoldDB" id="A0A067T5M6"/>
<dbReference type="OrthoDB" id="272271at2759"/>
<dbReference type="EMBL" id="KL142374">
    <property type="protein sequence ID" value="KDR78450.1"/>
    <property type="molecule type" value="Genomic_DNA"/>
</dbReference>
<keyword evidence="2" id="KW-1185">Reference proteome</keyword>
<evidence type="ECO:0000313" key="1">
    <source>
        <dbReference type="EMBL" id="KDR78450.1"/>
    </source>
</evidence>
<gene>
    <name evidence="1" type="ORF">GALMADRAFT_137521</name>
</gene>
<reference evidence="2" key="1">
    <citation type="journal article" date="2014" name="Proc. Natl. Acad. Sci. U.S.A.">
        <title>Extensive sampling of basidiomycete genomes demonstrates inadequacy of the white-rot/brown-rot paradigm for wood decay fungi.</title>
        <authorList>
            <person name="Riley R."/>
            <person name="Salamov A.A."/>
            <person name="Brown D.W."/>
            <person name="Nagy L.G."/>
            <person name="Floudas D."/>
            <person name="Held B.W."/>
            <person name="Levasseur A."/>
            <person name="Lombard V."/>
            <person name="Morin E."/>
            <person name="Otillar R."/>
            <person name="Lindquist E.A."/>
            <person name="Sun H."/>
            <person name="LaButti K.M."/>
            <person name="Schmutz J."/>
            <person name="Jabbour D."/>
            <person name="Luo H."/>
            <person name="Baker S.E."/>
            <person name="Pisabarro A.G."/>
            <person name="Walton J.D."/>
            <person name="Blanchette R.A."/>
            <person name="Henrissat B."/>
            <person name="Martin F."/>
            <person name="Cullen D."/>
            <person name="Hibbett D.S."/>
            <person name="Grigoriev I.V."/>
        </authorList>
    </citation>
    <scope>NUCLEOTIDE SEQUENCE [LARGE SCALE GENOMIC DNA]</scope>
    <source>
        <strain evidence="2">CBS 339.88</strain>
    </source>
</reference>
<sequence>MDRELYYLPHDDLEKYECDHTSSTAQDVEVLEPSFAKAKKAGQRFTLQIAETTQNPTEEIVKLLSYNLNRLWRATLLNNEVIAIVDSSSRSECA</sequence>
<name>A0A067T5M6_GALM3</name>